<feature type="transmembrane region" description="Helical" evidence="1">
    <location>
        <begin position="71"/>
        <end position="93"/>
    </location>
</feature>
<feature type="transmembrane region" description="Helical" evidence="1">
    <location>
        <begin position="29"/>
        <end position="50"/>
    </location>
</feature>
<evidence type="ECO:0000313" key="2">
    <source>
        <dbReference type="EMBL" id="RKX68644.1"/>
    </source>
</evidence>
<keyword evidence="1" id="KW-0812">Transmembrane</keyword>
<comment type="caution">
    <text evidence="2">The sequence shown here is derived from an EMBL/GenBank/DDBJ whole genome shotgun (WGS) entry which is preliminary data.</text>
</comment>
<protein>
    <submittedName>
        <fullName evidence="2">Uncharacterized protein</fullName>
    </submittedName>
</protein>
<keyword evidence="1" id="KW-0472">Membrane</keyword>
<reference evidence="2 3" key="1">
    <citation type="submission" date="2018-06" db="EMBL/GenBank/DDBJ databases">
        <title>Extensive metabolic versatility and redundancy in microbially diverse, dynamic hydrothermal sediments.</title>
        <authorList>
            <person name="Dombrowski N."/>
            <person name="Teske A."/>
            <person name="Baker B.J."/>
        </authorList>
    </citation>
    <scope>NUCLEOTIDE SEQUENCE [LARGE SCALE GENOMIC DNA]</scope>
    <source>
        <strain evidence="2">B36_G15</strain>
    </source>
</reference>
<dbReference type="Proteomes" id="UP000268469">
    <property type="component" value="Unassembled WGS sequence"/>
</dbReference>
<sequence>MFHSLLIIILLILFIFTRSWVILSMIGLYLLINLLTILGFIYPRFGVFLFRHRGPRTDVKYMTKHDLYRSGVQFLILAILILPFLIISGLWAASPILMGFQFVFSILFLMFIVGGIYLLLRGLIRKQR</sequence>
<name>A0A660SCX9_UNCW3</name>
<proteinExistence type="predicted"/>
<organism evidence="2 3">
    <name type="scientific">candidate division WOR-3 bacterium</name>
    <dbReference type="NCBI Taxonomy" id="2052148"/>
    <lineage>
        <taxon>Bacteria</taxon>
        <taxon>Bacteria division WOR-3</taxon>
    </lineage>
</organism>
<feature type="transmembrane region" description="Helical" evidence="1">
    <location>
        <begin position="99"/>
        <end position="120"/>
    </location>
</feature>
<dbReference type="AlphaFoldDB" id="A0A660SCX9"/>
<keyword evidence="1" id="KW-1133">Transmembrane helix</keyword>
<dbReference type="EMBL" id="QNBE01000142">
    <property type="protein sequence ID" value="RKX68644.1"/>
    <property type="molecule type" value="Genomic_DNA"/>
</dbReference>
<accession>A0A660SCX9</accession>
<evidence type="ECO:0000256" key="1">
    <source>
        <dbReference type="SAM" id="Phobius"/>
    </source>
</evidence>
<gene>
    <name evidence="2" type="ORF">DRP53_10320</name>
</gene>
<evidence type="ECO:0000313" key="3">
    <source>
        <dbReference type="Proteomes" id="UP000268469"/>
    </source>
</evidence>